<dbReference type="GO" id="GO:0001228">
    <property type="term" value="F:DNA-binding transcription activator activity, RNA polymerase II-specific"/>
    <property type="evidence" value="ECO:0007669"/>
    <property type="project" value="InterPro"/>
</dbReference>
<dbReference type="PANTHER" id="PTHR12414:SF8">
    <property type="entry name" value="TRANSCRIPTION FACTOR GLIAL CELLS MISSING-RELATED"/>
    <property type="match status" value="1"/>
</dbReference>
<name>A0A183MFC0_9TREM</name>
<protein>
    <submittedName>
        <fullName evidence="2">Uncharacterized protein</fullName>
    </submittedName>
</protein>
<dbReference type="PANTHER" id="PTHR12414">
    <property type="entry name" value="GLIAL CELLS MISSING RELATED/GLIDE"/>
    <property type="match status" value="1"/>
</dbReference>
<dbReference type="GO" id="GO:0005634">
    <property type="term" value="C:nucleus"/>
    <property type="evidence" value="ECO:0007669"/>
    <property type="project" value="TreeGrafter"/>
</dbReference>
<keyword evidence="3" id="KW-1185">Reference proteome</keyword>
<feature type="region of interest" description="Disordered" evidence="1">
    <location>
        <begin position="1089"/>
        <end position="1133"/>
    </location>
</feature>
<feature type="compositionally biased region" description="Acidic residues" evidence="1">
    <location>
        <begin position="1095"/>
        <end position="1114"/>
    </location>
</feature>
<dbReference type="InterPro" id="IPR039791">
    <property type="entry name" value="GCM"/>
</dbReference>
<organism evidence="2 3">
    <name type="scientific">Schistosoma margrebowiei</name>
    <dbReference type="NCBI Taxonomy" id="48269"/>
    <lineage>
        <taxon>Eukaryota</taxon>
        <taxon>Metazoa</taxon>
        <taxon>Spiralia</taxon>
        <taxon>Lophotrochozoa</taxon>
        <taxon>Platyhelminthes</taxon>
        <taxon>Trematoda</taxon>
        <taxon>Digenea</taxon>
        <taxon>Strigeidida</taxon>
        <taxon>Schistosomatoidea</taxon>
        <taxon>Schistosomatidae</taxon>
        <taxon>Schistosoma</taxon>
    </lineage>
</organism>
<evidence type="ECO:0000313" key="2">
    <source>
        <dbReference type="EMBL" id="VDP16576.1"/>
    </source>
</evidence>
<dbReference type="InterPro" id="IPR036115">
    <property type="entry name" value="GCM_dom_sf"/>
</dbReference>
<dbReference type="InterPro" id="IPR003902">
    <property type="entry name" value="Tscrpt_reg_GCM"/>
</dbReference>
<dbReference type="Proteomes" id="UP000277204">
    <property type="component" value="Unassembled WGS sequence"/>
</dbReference>
<gene>
    <name evidence="2" type="ORF">SMRZ_LOCUS14745</name>
</gene>
<feature type="compositionally biased region" description="Low complexity" evidence="1">
    <location>
        <begin position="262"/>
        <end position="280"/>
    </location>
</feature>
<dbReference type="PROSITE" id="PS50807">
    <property type="entry name" value="GCM"/>
    <property type="match status" value="1"/>
</dbReference>
<reference evidence="2 3" key="1">
    <citation type="submission" date="2018-11" db="EMBL/GenBank/DDBJ databases">
        <authorList>
            <consortium name="Pathogen Informatics"/>
        </authorList>
    </citation>
    <scope>NUCLEOTIDE SEQUENCE [LARGE SCALE GENOMIC DNA]</scope>
    <source>
        <strain evidence="2 3">Zambia</strain>
    </source>
</reference>
<proteinExistence type="predicted"/>
<feature type="compositionally biased region" description="Low complexity" evidence="1">
    <location>
        <begin position="1160"/>
        <end position="1174"/>
    </location>
</feature>
<dbReference type="SUPFAM" id="SSF90073">
    <property type="entry name" value="GCM domain"/>
    <property type="match status" value="1"/>
</dbReference>
<dbReference type="InterPro" id="IPR043021">
    <property type="entry name" value="GCM_small"/>
</dbReference>
<dbReference type="InterPro" id="IPR043020">
    <property type="entry name" value="GCM_large"/>
</dbReference>
<evidence type="ECO:0000313" key="3">
    <source>
        <dbReference type="Proteomes" id="UP000277204"/>
    </source>
</evidence>
<sequence>MLDSKKFSSEKQLNMSETWNWANYDIHLNNNNNHNGNNVSSTLTPQWNSNLPAYIDQTILNNSSINIINPTTLSTINNNVLNTTIITTNNHTNLYKPAYSTKLYHTYQGDLEQNKCLNDFPNTNQIHLPSIESVRRLTHHDNNLNHIYNNELYSTYFYDNNNNHNQHDHLHKSEYNLPQITYHNNEQYEIDLQKLPKINYDNYSINHERNNTNHIDRIIDYFPIINTDTNYLVSSTPNSLIHFNQIDQYTLVTCNEVKGNDNSSNIGHNNNNNNNNNDIINESKENSSLTIQQHLWDIKDLKLPKVNYYDSYELWPTGHCRRVYAQTCERARRHQSGWAMRNTNNHNPQVLKKSCLGVLECSMNCMVQGKPLSLRPAICDKARKKQCNRECITPGCKGRLILRNCRGHSGYPVTHFWRFANGAVYFEAKGEHDHNRPSLKTFGLTESDTVFTNTTTNTINSNVTTTITPTTVDKLVTGITTPILPDIDRNLNHVTNNNNNIQYIHSQNPYLHDQLPQQQSQPQQGCQDYRFLPQYEQSIIDQQNFTLSNEFCNYYNYQSSNHSQLDNSHLLSLNKTKHVSKRVTNRKVIRREKKLTNTHLKKQQKCENYYKKLSNESNCTPGDIKRNRKIQQNTRSDQINKFKIPIKTNENDNEQIFCDDPYHGDTIHNCYAINITNNNSWNNEIINQIDSSLNQSMEKEQYNTTEMNTMNHSYYCDPLFTTTTTTTLSSSSSSPSSVTITTMNQHHSSLPFWNCIQDLDSYLSTNHNSSNYMTNTMISTIYSSPNWSLSPSVLSSSSLSSSSTYSNCTTCALSLTSLSLCSTNVSTSLSKQILSNSTEVIQCNPLRESYHQITSTPNINCSESYFIQYNNCSYLDKSKNISSSYNEYPQSVYINSMYREHEESNPVQFNDNDINEEICHSTLQQPTYIDDYHYHYYYYYYYSNPCLSMSDQIVLHDPITTTSTITNSSINDVNNDNNNTTYSTKSVNNYSMESLNSNNRQHYHEQQQQQQQPTVQWSMNDMNDHRTEERLNESMEFMNQDEYDIEKSFNYYHFMLNSNMHQPINMNCSNESDKYGIVQGINDVHENVNENSLHEEEEEEDDDDDNEEEGEEQVDDAHYNHPPPPHHNHQHQQQNDEFTFNQNLLEETNNWSNPYLHNSSLLPSSSSSSSSSSSKEQIGQFEPDLTIDNVKHHNFEECLPRTSNSSITITTTTTTNSNTTCSNNNNDNVSTTDNSNDNDHSFLCEIHNYDNSFNYFIVNDEPVTMATIDHLLISNSHF</sequence>
<evidence type="ECO:0000256" key="1">
    <source>
        <dbReference type="SAM" id="MobiDB-lite"/>
    </source>
</evidence>
<dbReference type="EMBL" id="UZAI01016819">
    <property type="protein sequence ID" value="VDP16576.1"/>
    <property type="molecule type" value="Genomic_DNA"/>
</dbReference>
<dbReference type="Gene3D" id="3.30.70.3530">
    <property type="entry name" value="GCM motif"/>
    <property type="match status" value="1"/>
</dbReference>
<dbReference type="Gene3D" id="2.20.25.670">
    <property type="entry name" value="GCM domain, large subdomain"/>
    <property type="match status" value="1"/>
</dbReference>
<accession>A0A183MFC0</accession>
<dbReference type="GO" id="GO:0000978">
    <property type="term" value="F:RNA polymerase II cis-regulatory region sequence-specific DNA binding"/>
    <property type="evidence" value="ECO:0007669"/>
    <property type="project" value="TreeGrafter"/>
</dbReference>
<dbReference type="Pfam" id="PF03615">
    <property type="entry name" value="GCM"/>
    <property type="match status" value="1"/>
</dbReference>
<dbReference type="AlphaFoldDB" id="A0A183MFC0"/>
<feature type="region of interest" description="Disordered" evidence="1">
    <location>
        <begin position="262"/>
        <end position="281"/>
    </location>
</feature>
<dbReference type="GO" id="GO:0042063">
    <property type="term" value="P:gliogenesis"/>
    <property type="evidence" value="ECO:0007669"/>
    <property type="project" value="TreeGrafter"/>
</dbReference>
<feature type="region of interest" description="Disordered" evidence="1">
    <location>
        <begin position="1160"/>
        <end position="1179"/>
    </location>
</feature>